<reference evidence="2 3" key="1">
    <citation type="submission" date="2016-10" db="EMBL/GenBank/DDBJ databases">
        <authorList>
            <person name="de Groot N.N."/>
        </authorList>
    </citation>
    <scope>NUCLEOTIDE SEQUENCE [LARGE SCALE GENOMIC DNA]</scope>
    <source>
        <strain evidence="2 3">DSM 21741</strain>
    </source>
</reference>
<feature type="transmembrane region" description="Helical" evidence="1">
    <location>
        <begin position="236"/>
        <end position="254"/>
    </location>
</feature>
<sequence length="528" mass="54634">MVALLVRLKLTLLRNGLRRSVWRTVGLVLGGLYGLGLVAGVLAGLVALRWTSLEMTADVTVLTYALLSAGWLLLSLLVFGVDETVDPAKFALLPVRARAMLPGLLVAGAIGVPGVATVVVGLGLLLAWTRSLPLTLAALVAVPLGVLTCLLLARAATSAFAPFLSSRRFRDLAFVLLALVGATLAVGGNLLGRLADAGPERLRGALAGAAQVAGWSPFGWAWALPADVARGSWGQAAVHLVLALALVALLWKAWEHFLAARLVEPVEGGGETARAGRSGWVERLYPATPAGGVAARTLRYWRRDPRYLAGVAGFLIAPVILIATSLLNPDGSPLVAVFAPSLLGLLVGASVAQDLSYDGTALWAHITTGIPGAADRWGRVLSSLTIFGPMLVVLLAAAVLLTGRWDLLPAVLALTVAFLLGGLGVGAFVGALWQWPAPPPGANPFQKGSSGGLPALLSFSVATSGTVLVALPTAALVVGSFFTPWLGWLAVPVGLVTGVVALRVGVAQGGRLLERRWPEVMAAVSENR</sequence>
<feature type="transmembrane region" description="Helical" evidence="1">
    <location>
        <begin position="407"/>
        <end position="433"/>
    </location>
</feature>
<gene>
    <name evidence="2" type="ORF">SAMN04488543_3478</name>
</gene>
<feature type="transmembrane region" description="Helical" evidence="1">
    <location>
        <begin position="134"/>
        <end position="153"/>
    </location>
</feature>
<feature type="transmembrane region" description="Helical" evidence="1">
    <location>
        <begin position="59"/>
        <end position="81"/>
    </location>
</feature>
<feature type="transmembrane region" description="Helical" evidence="1">
    <location>
        <begin position="204"/>
        <end position="224"/>
    </location>
</feature>
<organism evidence="2 3">
    <name type="scientific">Friedmanniella luteola</name>
    <dbReference type="NCBI Taxonomy" id="546871"/>
    <lineage>
        <taxon>Bacteria</taxon>
        <taxon>Bacillati</taxon>
        <taxon>Actinomycetota</taxon>
        <taxon>Actinomycetes</taxon>
        <taxon>Propionibacteriales</taxon>
        <taxon>Nocardioidaceae</taxon>
        <taxon>Friedmanniella</taxon>
    </lineage>
</organism>
<feature type="transmembrane region" description="Helical" evidence="1">
    <location>
        <begin position="453"/>
        <end position="479"/>
    </location>
</feature>
<evidence type="ECO:0000256" key="1">
    <source>
        <dbReference type="SAM" id="Phobius"/>
    </source>
</evidence>
<keyword evidence="3" id="KW-1185">Reference proteome</keyword>
<evidence type="ECO:0000313" key="3">
    <source>
        <dbReference type="Proteomes" id="UP000199092"/>
    </source>
</evidence>
<dbReference type="AlphaFoldDB" id="A0A1H1YX77"/>
<dbReference type="OrthoDB" id="3261041at2"/>
<dbReference type="Proteomes" id="UP000199092">
    <property type="component" value="Chromosome I"/>
</dbReference>
<name>A0A1H1YX77_9ACTN</name>
<keyword evidence="1" id="KW-0812">Transmembrane</keyword>
<feature type="transmembrane region" description="Helical" evidence="1">
    <location>
        <begin position="307"/>
        <end position="327"/>
    </location>
</feature>
<keyword evidence="1" id="KW-1133">Transmembrane helix</keyword>
<dbReference type="EMBL" id="LT629749">
    <property type="protein sequence ID" value="SDT25962.1"/>
    <property type="molecule type" value="Genomic_DNA"/>
</dbReference>
<dbReference type="STRING" id="546871.SAMN04488543_3478"/>
<feature type="transmembrane region" description="Helical" evidence="1">
    <location>
        <begin position="101"/>
        <end position="127"/>
    </location>
</feature>
<feature type="transmembrane region" description="Helical" evidence="1">
    <location>
        <begin position="173"/>
        <end position="192"/>
    </location>
</feature>
<evidence type="ECO:0000313" key="2">
    <source>
        <dbReference type="EMBL" id="SDT25962.1"/>
    </source>
</evidence>
<feature type="transmembrane region" description="Helical" evidence="1">
    <location>
        <begin position="20"/>
        <end position="47"/>
    </location>
</feature>
<feature type="transmembrane region" description="Helical" evidence="1">
    <location>
        <begin position="485"/>
        <end position="506"/>
    </location>
</feature>
<feature type="transmembrane region" description="Helical" evidence="1">
    <location>
        <begin position="333"/>
        <end position="352"/>
    </location>
</feature>
<proteinExistence type="predicted"/>
<protein>
    <submittedName>
        <fullName evidence="2">ABC-2 type transport system permease protein</fullName>
    </submittedName>
</protein>
<feature type="transmembrane region" description="Helical" evidence="1">
    <location>
        <begin position="380"/>
        <end position="401"/>
    </location>
</feature>
<dbReference type="RefSeq" id="WP_091414409.1">
    <property type="nucleotide sequence ID" value="NZ_LT629749.1"/>
</dbReference>
<accession>A0A1H1YX77</accession>
<keyword evidence="1" id="KW-0472">Membrane</keyword>